<dbReference type="AlphaFoldDB" id="A0A9X2UPA5"/>
<keyword evidence="1" id="KW-0732">Signal</keyword>
<comment type="caution">
    <text evidence="2">The sequence shown here is derived from an EMBL/GenBank/DDBJ whole genome shotgun (WGS) entry which is preliminary data.</text>
</comment>
<dbReference type="EMBL" id="JANUBF010000043">
    <property type="protein sequence ID" value="MCS4038183.1"/>
    <property type="molecule type" value="Genomic_DNA"/>
</dbReference>
<feature type="chain" id="PRO_5040899151" description="Secreted protein" evidence="1">
    <location>
        <begin position="32"/>
        <end position="190"/>
    </location>
</feature>
<evidence type="ECO:0000256" key="1">
    <source>
        <dbReference type="SAM" id="SignalP"/>
    </source>
</evidence>
<sequence>MQTFSIRALFAFPLCLAPFLAASVLVAPAQAQDLGGGCERSEASTGQGRIDCPDIELEVEEQSGASLTQVKASIIFRPDVEEDGTKLEDGAKLSLATVSEGSRTPFDSDKVSLVYAGGEREDLTPRRLGSEQAEEGPTVSMYWIDLSAQSLRRLAESETVRLEGGGAGFALPESAAGSIQAQAEAVLEAQ</sequence>
<feature type="signal peptide" evidence="1">
    <location>
        <begin position="1"/>
        <end position="31"/>
    </location>
</feature>
<dbReference type="RefSeq" id="WP_259078718.1">
    <property type="nucleotide sequence ID" value="NZ_JANTZC010000040.1"/>
</dbReference>
<name>A0A9X2UPA5_9BACT</name>
<proteinExistence type="predicted"/>
<evidence type="ECO:0000313" key="2">
    <source>
        <dbReference type="EMBL" id="MCS4038183.1"/>
    </source>
</evidence>
<reference evidence="2" key="1">
    <citation type="submission" date="2022-08" db="EMBL/GenBank/DDBJ databases">
        <title>Genomic Encyclopedia of Type Strains, Phase V (KMG-V): Genome sequencing to study the core and pangenomes of soil and plant-associated prokaryotes.</title>
        <authorList>
            <person name="Whitman W."/>
        </authorList>
    </citation>
    <scope>NUCLEOTIDE SEQUENCE</scope>
    <source>
        <strain evidence="2">SP3012</strain>
    </source>
</reference>
<organism evidence="2 3">
    <name type="scientific">Salinibacter ruber</name>
    <dbReference type="NCBI Taxonomy" id="146919"/>
    <lineage>
        <taxon>Bacteria</taxon>
        <taxon>Pseudomonadati</taxon>
        <taxon>Rhodothermota</taxon>
        <taxon>Rhodothermia</taxon>
        <taxon>Rhodothermales</taxon>
        <taxon>Salinibacteraceae</taxon>
        <taxon>Salinibacter</taxon>
    </lineage>
</organism>
<evidence type="ECO:0000313" key="3">
    <source>
        <dbReference type="Proteomes" id="UP001155040"/>
    </source>
</evidence>
<protein>
    <recommendedName>
        <fullName evidence="4">Secreted protein</fullName>
    </recommendedName>
</protein>
<accession>A0A9X2UPA5</accession>
<evidence type="ECO:0008006" key="4">
    <source>
        <dbReference type="Google" id="ProtNLM"/>
    </source>
</evidence>
<dbReference type="Proteomes" id="UP001155040">
    <property type="component" value="Unassembled WGS sequence"/>
</dbReference>
<gene>
    <name evidence="2" type="ORF">GGQ01_003273</name>
</gene>